<dbReference type="InterPro" id="IPR049046">
    <property type="entry name" value="Beta-AFase-like_GH127_middle"/>
</dbReference>
<feature type="domain" description="Non-reducing end beta-L-arabinofuranosidase-like GH127 catalytic" evidence="1">
    <location>
        <begin position="11"/>
        <end position="421"/>
    </location>
</feature>
<feature type="domain" description="Non-reducing end beta-L-arabinofuranosidase-like GH127 middle" evidence="2">
    <location>
        <begin position="431"/>
        <end position="528"/>
    </location>
</feature>
<dbReference type="PANTHER" id="PTHR43465:SF2">
    <property type="entry name" value="DUF1680 DOMAIN PROTEIN (AFU_ORTHOLOGUE AFUA_1G08910)"/>
    <property type="match status" value="1"/>
</dbReference>
<dbReference type="EMBL" id="JAMQKC010000005">
    <property type="protein sequence ID" value="MDC3416952.1"/>
    <property type="molecule type" value="Genomic_DNA"/>
</dbReference>
<protein>
    <submittedName>
        <fullName evidence="4">Glycoside hydrolase family 127 protein</fullName>
    </submittedName>
</protein>
<feature type="domain" description="Non-reducing end beta-L-arabinofuranosidase-like GH127 C-terminal" evidence="3">
    <location>
        <begin position="530"/>
        <end position="643"/>
    </location>
</feature>
<keyword evidence="5" id="KW-1185">Reference proteome</keyword>
<dbReference type="Pfam" id="PF20737">
    <property type="entry name" value="Glyco_hydro127C"/>
    <property type="match status" value="1"/>
</dbReference>
<organism evidence="4 5">
    <name type="scientific">Aquibacillus salsiterrae</name>
    <dbReference type="NCBI Taxonomy" id="2950439"/>
    <lineage>
        <taxon>Bacteria</taxon>
        <taxon>Bacillati</taxon>
        <taxon>Bacillota</taxon>
        <taxon>Bacilli</taxon>
        <taxon>Bacillales</taxon>
        <taxon>Bacillaceae</taxon>
        <taxon>Aquibacillus</taxon>
    </lineage>
</organism>
<evidence type="ECO:0000259" key="3">
    <source>
        <dbReference type="Pfam" id="PF20737"/>
    </source>
</evidence>
<dbReference type="InterPro" id="IPR012878">
    <property type="entry name" value="Beta-AFase-like_GH127_cat"/>
</dbReference>
<dbReference type="GO" id="GO:0005975">
    <property type="term" value="P:carbohydrate metabolic process"/>
    <property type="evidence" value="ECO:0007669"/>
    <property type="project" value="InterPro"/>
</dbReference>
<dbReference type="RefSeq" id="WP_272445987.1">
    <property type="nucleotide sequence ID" value="NZ_JAMQKC010000005.1"/>
</dbReference>
<sequence>MKTNTSKNLANVTVQDSFWNQQLEVVQREVIPYQWKALNDELPDTEPSHAIENFRIAAGESDGEYYGMVFQDSDVAKWLEAVAYSLHVTPDETLEKTADELIDLLGRAQQNDGYLNTYYTIKEPGKRWTNVRDNHELYCAGHLIEAAVAYYEATGKRKFVDIMARYADYINTVFGDGPGQIQGYPGHQEIELALVKFYHVTGKEDYLRLSKYFIDKRGKQPHFYEIEKERRGDSKPFWWNDDPGYSQAHLPVREQTKAVGHSVRALYMYTAIADLAKETGDDSLRETSETLWNNVTRKQMYVTAGLGSGEFGEAFTFDYDLPNDTSYTETCASIALVFWADRMLKLAKKGEYADVLERALYNGTISGMNLDGKKFFYVNPLEVSQAASRRHDHKHVKPVRQGWFGCACCPPNLARMITSLNRYLYTEDIDTLYVHQYTGSKGSFTLNGEAVTVRQETNYPWEGNVALHVNVDQPTNFKLAIRVPGWCQDAKVTINGEAISIVDDIVDGYVYIDREWKDSDLVNLVFPMEVQRIHANPHVRETAGQVALQRGPVVYCLEQVDNGENLHNIFLPSEGKLEAAFEQELLNGVVTISGEALRIVETTWSDDSLYAPVTYQKTPVQIKAVPYFAWCNREPGEMRVWLNETK</sequence>
<accession>A0A9X3WCH4</accession>
<dbReference type="AlphaFoldDB" id="A0A9X3WCH4"/>
<comment type="caution">
    <text evidence="4">The sequence shown here is derived from an EMBL/GenBank/DDBJ whole genome shotgun (WGS) entry which is preliminary data.</text>
</comment>
<dbReference type="Proteomes" id="UP001145069">
    <property type="component" value="Unassembled WGS sequence"/>
</dbReference>
<gene>
    <name evidence="4" type="ORF">NC799_08455</name>
</gene>
<proteinExistence type="predicted"/>
<dbReference type="InterPro" id="IPR049174">
    <property type="entry name" value="Beta-AFase-like"/>
</dbReference>
<dbReference type="InterPro" id="IPR008928">
    <property type="entry name" value="6-hairpin_glycosidase_sf"/>
</dbReference>
<evidence type="ECO:0000313" key="5">
    <source>
        <dbReference type="Proteomes" id="UP001145069"/>
    </source>
</evidence>
<evidence type="ECO:0000313" key="4">
    <source>
        <dbReference type="EMBL" id="MDC3416952.1"/>
    </source>
</evidence>
<dbReference type="InterPro" id="IPR049049">
    <property type="entry name" value="Beta-AFase-like_GH127_C"/>
</dbReference>
<reference evidence="4" key="1">
    <citation type="submission" date="2022-06" db="EMBL/GenBank/DDBJ databases">
        <title>Aquibacillus sp. a new bacterium isolated from soil saline samples.</title>
        <authorList>
            <person name="Galisteo C."/>
            <person name="De La Haba R."/>
            <person name="Sanchez-Porro C."/>
            <person name="Ventosa A."/>
        </authorList>
    </citation>
    <scope>NUCLEOTIDE SEQUENCE</scope>
    <source>
        <strain evidence="4">3ASR75-54</strain>
    </source>
</reference>
<evidence type="ECO:0000259" key="1">
    <source>
        <dbReference type="Pfam" id="PF07944"/>
    </source>
</evidence>
<evidence type="ECO:0000259" key="2">
    <source>
        <dbReference type="Pfam" id="PF20736"/>
    </source>
</evidence>
<name>A0A9X3WCH4_9BACI</name>
<dbReference type="GO" id="GO:0016787">
    <property type="term" value="F:hydrolase activity"/>
    <property type="evidence" value="ECO:0007669"/>
    <property type="project" value="UniProtKB-KW"/>
</dbReference>
<dbReference type="SUPFAM" id="SSF48208">
    <property type="entry name" value="Six-hairpin glycosidases"/>
    <property type="match status" value="1"/>
</dbReference>
<dbReference type="Pfam" id="PF07944">
    <property type="entry name" value="Beta-AFase-like_GH127_cat"/>
    <property type="match status" value="1"/>
</dbReference>
<dbReference type="PANTHER" id="PTHR43465">
    <property type="entry name" value="DUF1680 DOMAIN PROTEIN (AFU_ORTHOLOGUE AFUA_1G08910)"/>
    <property type="match status" value="1"/>
</dbReference>
<dbReference type="Pfam" id="PF20736">
    <property type="entry name" value="Glyco_hydro127M"/>
    <property type="match status" value="1"/>
</dbReference>
<keyword evidence="4" id="KW-0378">Hydrolase</keyword>